<dbReference type="AlphaFoldDB" id="A0A1F7H3H8"/>
<gene>
    <name evidence="2" type="ORF">A3C25_00035</name>
</gene>
<organism evidence="2 3">
    <name type="scientific">Candidatus Roizmanbacteria bacterium RIFCSPHIGHO2_02_FULL_38_11</name>
    <dbReference type="NCBI Taxonomy" id="1802039"/>
    <lineage>
        <taxon>Bacteria</taxon>
        <taxon>Candidatus Roizmaniibacteriota</taxon>
    </lineage>
</organism>
<keyword evidence="1" id="KW-0812">Transmembrane</keyword>
<keyword evidence="1" id="KW-1133">Transmembrane helix</keyword>
<name>A0A1F7H3H8_9BACT</name>
<comment type="caution">
    <text evidence="2">The sequence shown here is derived from an EMBL/GenBank/DDBJ whole genome shotgun (WGS) entry which is preliminary data.</text>
</comment>
<sequence length="80" mass="9440">MRLIGVTLLEIILGFIIFTVFLYNPSVRYFCRRQIEIKVYNYQQSVKKNGYFSIPQDEAYIQTLVPKMVRECLQAEGVDK</sequence>
<proteinExistence type="predicted"/>
<feature type="transmembrane region" description="Helical" evidence="1">
    <location>
        <begin position="6"/>
        <end position="23"/>
    </location>
</feature>
<accession>A0A1F7H3H8</accession>
<protein>
    <submittedName>
        <fullName evidence="2">Uncharacterized protein</fullName>
    </submittedName>
</protein>
<evidence type="ECO:0000313" key="2">
    <source>
        <dbReference type="EMBL" id="OGK25484.1"/>
    </source>
</evidence>
<keyword evidence="1" id="KW-0472">Membrane</keyword>
<evidence type="ECO:0000313" key="3">
    <source>
        <dbReference type="Proteomes" id="UP000177913"/>
    </source>
</evidence>
<evidence type="ECO:0000256" key="1">
    <source>
        <dbReference type="SAM" id="Phobius"/>
    </source>
</evidence>
<reference evidence="2 3" key="1">
    <citation type="journal article" date="2016" name="Nat. Commun.">
        <title>Thousands of microbial genomes shed light on interconnected biogeochemical processes in an aquifer system.</title>
        <authorList>
            <person name="Anantharaman K."/>
            <person name="Brown C.T."/>
            <person name="Hug L.A."/>
            <person name="Sharon I."/>
            <person name="Castelle C.J."/>
            <person name="Probst A.J."/>
            <person name="Thomas B.C."/>
            <person name="Singh A."/>
            <person name="Wilkins M.J."/>
            <person name="Karaoz U."/>
            <person name="Brodie E.L."/>
            <person name="Williams K.H."/>
            <person name="Hubbard S.S."/>
            <person name="Banfield J.F."/>
        </authorList>
    </citation>
    <scope>NUCLEOTIDE SEQUENCE [LARGE SCALE GENOMIC DNA]</scope>
</reference>
<dbReference type="EMBL" id="MFZO01000007">
    <property type="protein sequence ID" value="OGK25484.1"/>
    <property type="molecule type" value="Genomic_DNA"/>
</dbReference>
<dbReference type="Proteomes" id="UP000177913">
    <property type="component" value="Unassembled WGS sequence"/>
</dbReference>